<evidence type="ECO:0000256" key="5">
    <source>
        <dbReference type="ARBA" id="ARBA00022833"/>
    </source>
</evidence>
<accession>A0A0G2GL29</accession>
<evidence type="ECO:0000256" key="7">
    <source>
        <dbReference type="PIRNR" id="PIRNR037125"/>
    </source>
</evidence>
<dbReference type="InterPro" id="IPR033411">
    <property type="entry name" value="Ribonuclease_PIN"/>
</dbReference>
<keyword evidence="13" id="KW-1185">Reference proteome</keyword>
<feature type="compositionally biased region" description="Basic and acidic residues" evidence="9">
    <location>
        <begin position="373"/>
        <end position="383"/>
    </location>
</feature>
<dbReference type="Pfam" id="PF08772">
    <property type="entry name" value="Zn_ribbon_NOB1"/>
    <property type="match status" value="1"/>
</dbReference>
<evidence type="ECO:0000256" key="9">
    <source>
        <dbReference type="SAM" id="MobiDB-lite"/>
    </source>
</evidence>
<dbReference type="GO" id="GO:0046872">
    <property type="term" value="F:metal ion binding"/>
    <property type="evidence" value="ECO:0007669"/>
    <property type="project" value="UniProtKB-UniRule"/>
</dbReference>
<dbReference type="CDD" id="cd09876">
    <property type="entry name" value="PIN_Nob1-like"/>
    <property type="match status" value="1"/>
</dbReference>
<dbReference type="GO" id="GO:0000462">
    <property type="term" value="P:maturation of SSU-rRNA from tricistronic rRNA transcript (SSU-rRNA, 5.8S rRNA, LSU-rRNA)"/>
    <property type="evidence" value="ECO:0007669"/>
    <property type="project" value="EnsemblFungi"/>
</dbReference>
<comment type="function">
    <text evidence="7">Required for the synthesis of 40S ribosome subunits. Has a role in processing 20S pre-rRNA into the mature 18S rRNA, where it is required for cleavage at the 3' end of the mature 18S rRNA (D-site). Accompanies the 20S pre-rRNA from the nucleus to the cytoplasm.</text>
</comment>
<evidence type="ECO:0000259" key="11">
    <source>
        <dbReference type="Pfam" id="PF17146"/>
    </source>
</evidence>
<feature type="region of interest" description="Disordered" evidence="9">
    <location>
        <begin position="123"/>
        <end position="230"/>
    </location>
</feature>
<feature type="region of interest" description="Disordered" evidence="9">
    <location>
        <begin position="373"/>
        <end position="417"/>
    </location>
</feature>
<evidence type="ECO:0000256" key="4">
    <source>
        <dbReference type="ARBA" id="ARBA00022801"/>
    </source>
</evidence>
<keyword evidence="4" id="KW-0378">Hydrolase</keyword>
<feature type="binding site" evidence="8">
    <location>
        <position position="276"/>
    </location>
    <ligand>
        <name>Zn(2+)</name>
        <dbReference type="ChEBI" id="CHEBI:29105"/>
    </ligand>
</feature>
<dbReference type="GO" id="GO:0005737">
    <property type="term" value="C:cytoplasm"/>
    <property type="evidence" value="ECO:0007669"/>
    <property type="project" value="EnsemblFungi"/>
</dbReference>
<comment type="similarity">
    <text evidence="1 7">Belongs to the NOB1 family.</text>
</comment>
<keyword evidence="3 7" id="KW-0479">Metal-binding</keyword>
<feature type="binding site" evidence="8">
    <location>
        <position position="291"/>
    </location>
    <ligand>
        <name>Zn(2+)</name>
        <dbReference type="ChEBI" id="CHEBI:29105"/>
    </ligand>
</feature>
<dbReference type="InterPro" id="IPR017117">
    <property type="entry name" value="Nob1_euk"/>
</dbReference>
<dbReference type="GO" id="GO:0030688">
    <property type="term" value="C:preribosome, small subunit precursor"/>
    <property type="evidence" value="ECO:0007669"/>
    <property type="project" value="EnsemblFungi"/>
</dbReference>
<comment type="caution">
    <text evidence="12">The sequence shown here is derived from an EMBL/GenBank/DDBJ whole genome shotgun (WGS) entry which is preliminary data.</text>
</comment>
<sequence>MASSEAVAATPSTKPVNTIVLDSSPLLLNTPPLSTLLSQCNEFVSTPQVISEIRDEEARTRVETTYLPFLTLRSPKPESVKFVKDFARRTGDLAVLSGTDIDVIALAYDLEIEKNGGDWRLRNAPGQKHVNGKPPIKVAPEQSVVSEPTSAIAPAGPEESTGLSQAVGDLKIEEDSAQTSQETSEKTEAMAQPTVNEDDEDGSDSDGWITPSNIKRKQAKDETGAASSTSDIKVLQVATITGDFAMQNVLLQINLNLLSPNTCKRISNVRTMILRCHACFATTKEMNKQFCNRCGKPTLTRVTCTTNDRGEVKLHLKKNMQWNNKGNVFSMPKPGSGHSNQKWQGARDGGGKGGWGNHLILAEDQKEYVRARTTQERTKKTDLMDEDVLPSILTGQRQGSGGKVRIGGGRNINSRKR</sequence>
<dbReference type="OrthoDB" id="446759at2759"/>
<dbReference type="PANTHER" id="PTHR12814:SF2">
    <property type="entry name" value="RNA-BINDING PROTEIN NOB1"/>
    <property type="match status" value="1"/>
</dbReference>
<dbReference type="GO" id="GO:0004521">
    <property type="term" value="F:RNA endonuclease activity"/>
    <property type="evidence" value="ECO:0007669"/>
    <property type="project" value="UniProtKB-UniRule"/>
</dbReference>
<comment type="subcellular location">
    <subcellularLocation>
        <location evidence="7">Nucleus</location>
        <location evidence="7">Nucleolus</location>
    </subcellularLocation>
</comment>
<evidence type="ECO:0000256" key="6">
    <source>
        <dbReference type="ARBA" id="ARBA00023242"/>
    </source>
</evidence>
<dbReference type="InterPro" id="IPR039907">
    <property type="entry name" value="NOB1"/>
</dbReference>
<protein>
    <recommendedName>
        <fullName evidence="7">20S-pre-rRNA D-site endonuclease NOB1</fullName>
    </recommendedName>
</protein>
<dbReference type="InterPro" id="IPR036283">
    <property type="entry name" value="NOB1_Zf-like_sf"/>
</dbReference>
<dbReference type="PIRSF" id="PIRSF037125">
    <property type="entry name" value="D-site_20S_pre-rRNA_nuclease"/>
    <property type="match status" value="1"/>
</dbReference>
<feature type="compositionally biased region" description="Gly residues" evidence="9">
    <location>
        <begin position="398"/>
        <end position="410"/>
    </location>
</feature>
<evidence type="ECO:0000256" key="3">
    <source>
        <dbReference type="ARBA" id="ARBA00022723"/>
    </source>
</evidence>
<dbReference type="GO" id="GO:0070181">
    <property type="term" value="F:small ribosomal subunit rRNA binding"/>
    <property type="evidence" value="ECO:0007669"/>
    <property type="project" value="EnsemblFungi"/>
</dbReference>
<organism evidence="12 13">
    <name type="scientific">Phaeomoniella chlamydospora</name>
    <name type="common">Phaeoacremonium chlamydosporum</name>
    <dbReference type="NCBI Taxonomy" id="158046"/>
    <lineage>
        <taxon>Eukaryota</taxon>
        <taxon>Fungi</taxon>
        <taxon>Dikarya</taxon>
        <taxon>Ascomycota</taxon>
        <taxon>Pezizomycotina</taxon>
        <taxon>Eurotiomycetes</taxon>
        <taxon>Chaetothyriomycetidae</taxon>
        <taxon>Phaeomoniellales</taxon>
        <taxon>Phaeomoniellaceae</taxon>
        <taxon>Phaeomoniella</taxon>
    </lineage>
</organism>
<dbReference type="Gene3D" id="3.40.50.1010">
    <property type="entry name" value="5'-nuclease"/>
    <property type="match status" value="1"/>
</dbReference>
<dbReference type="FunFam" id="3.40.50.1010:FF:000020">
    <property type="entry name" value="20S-pre-rRNA D-site endonuclease NOB1"/>
    <property type="match status" value="1"/>
</dbReference>
<keyword evidence="6 7" id="KW-0539">Nucleus</keyword>
<keyword evidence="2" id="KW-0540">Nuclease</keyword>
<keyword evidence="12" id="KW-0647">Proteasome</keyword>
<feature type="domain" description="Nin one binding (NOB1) Zn-ribbon-like" evidence="10">
    <location>
        <begin position="266"/>
        <end position="337"/>
    </location>
</feature>
<evidence type="ECO:0000313" key="12">
    <source>
        <dbReference type="EMBL" id="KKY24188.1"/>
    </source>
</evidence>
<dbReference type="Gene3D" id="6.20.210.10">
    <property type="entry name" value="Nin one binding (NOB1), Zn-ribbon-like"/>
    <property type="match status" value="1"/>
</dbReference>
<keyword evidence="5 7" id="KW-0862">Zinc</keyword>
<name>A0A0G2GL29_PHACM</name>
<dbReference type="GO" id="GO:0016787">
    <property type="term" value="F:hydrolase activity"/>
    <property type="evidence" value="ECO:0007669"/>
    <property type="project" value="UniProtKB-KW"/>
</dbReference>
<reference evidence="12 13" key="2">
    <citation type="submission" date="2015-05" db="EMBL/GenBank/DDBJ databases">
        <authorList>
            <person name="Morales-Cruz A."/>
            <person name="Amrine K.C."/>
            <person name="Cantu D."/>
        </authorList>
    </citation>
    <scope>NUCLEOTIDE SEQUENCE [LARGE SCALE GENOMIC DNA]</scope>
    <source>
        <strain evidence="12">UCRPC4</strain>
    </source>
</reference>
<evidence type="ECO:0000313" key="13">
    <source>
        <dbReference type="Proteomes" id="UP000053317"/>
    </source>
</evidence>
<dbReference type="AlphaFoldDB" id="A0A0G2GL29"/>
<evidence type="ECO:0000256" key="1">
    <source>
        <dbReference type="ARBA" id="ARBA00005858"/>
    </source>
</evidence>
<feature type="binding site" evidence="8">
    <location>
        <position position="279"/>
    </location>
    <ligand>
        <name>Zn(2+)</name>
        <dbReference type="ChEBI" id="CHEBI:29105"/>
    </ligand>
</feature>
<evidence type="ECO:0000259" key="10">
    <source>
        <dbReference type="Pfam" id="PF08772"/>
    </source>
</evidence>
<dbReference type="GO" id="GO:0005730">
    <property type="term" value="C:nucleolus"/>
    <property type="evidence" value="ECO:0007669"/>
    <property type="project" value="UniProtKB-SubCell"/>
</dbReference>
<feature type="binding site" evidence="8">
    <location>
        <position position="294"/>
    </location>
    <ligand>
        <name>Zn(2+)</name>
        <dbReference type="ChEBI" id="CHEBI:29105"/>
    </ligand>
</feature>
<dbReference type="GO" id="GO:0043248">
    <property type="term" value="P:proteasome assembly"/>
    <property type="evidence" value="ECO:0007669"/>
    <property type="project" value="EnsemblFungi"/>
</dbReference>
<reference evidence="12 13" key="1">
    <citation type="submission" date="2015-05" db="EMBL/GenBank/DDBJ databases">
        <title>Distinctive expansion of gene families associated with plant cell wall degradation and secondary metabolism in the genomes of grapevine trunk pathogens.</title>
        <authorList>
            <person name="Lawrence D.P."/>
            <person name="Travadon R."/>
            <person name="Rolshausen P.E."/>
            <person name="Baumgartner K."/>
        </authorList>
    </citation>
    <scope>NUCLEOTIDE SEQUENCE [LARGE SCALE GENOMIC DNA]</scope>
    <source>
        <strain evidence="12">UCRPC4</strain>
    </source>
</reference>
<dbReference type="EMBL" id="LCWF01000062">
    <property type="protein sequence ID" value="KKY24188.1"/>
    <property type="molecule type" value="Genomic_DNA"/>
</dbReference>
<gene>
    <name evidence="12" type="ORF">UCRPC4_g02554</name>
</gene>
<evidence type="ECO:0000256" key="2">
    <source>
        <dbReference type="ARBA" id="ARBA00022722"/>
    </source>
</evidence>
<evidence type="ECO:0000256" key="8">
    <source>
        <dbReference type="PIRSR" id="PIRSR037125-1"/>
    </source>
</evidence>
<feature type="domain" description="Ribonuclease PIN" evidence="11">
    <location>
        <begin position="19"/>
        <end position="110"/>
    </location>
</feature>
<proteinExistence type="inferred from homology"/>
<dbReference type="InterPro" id="IPR014881">
    <property type="entry name" value="NOB1_Zn-bd"/>
</dbReference>
<dbReference type="PANTHER" id="PTHR12814">
    <property type="entry name" value="RNA-BINDING PROTEIN NOB1"/>
    <property type="match status" value="1"/>
</dbReference>
<dbReference type="Pfam" id="PF17146">
    <property type="entry name" value="PIN_6"/>
    <property type="match status" value="1"/>
</dbReference>
<dbReference type="SUPFAM" id="SSF144206">
    <property type="entry name" value="NOB1 zinc finger-like"/>
    <property type="match status" value="1"/>
</dbReference>
<dbReference type="GO" id="GO:0000502">
    <property type="term" value="C:proteasome complex"/>
    <property type="evidence" value="ECO:0007669"/>
    <property type="project" value="UniProtKB-KW"/>
</dbReference>
<dbReference type="Proteomes" id="UP000053317">
    <property type="component" value="Unassembled WGS sequence"/>
</dbReference>